<dbReference type="Gene3D" id="2.130.10.10">
    <property type="entry name" value="YVTN repeat-like/Quinoprotein amine dehydrogenase"/>
    <property type="match status" value="3"/>
</dbReference>
<dbReference type="Proteomes" id="UP000051012">
    <property type="component" value="Unassembled WGS sequence"/>
</dbReference>
<protein>
    <recommendedName>
        <fullName evidence="3">Two component regulator three Y domain-containing protein</fullName>
    </recommendedName>
</protein>
<sequence length="1277" mass="147353">MIELLIILITISQKQIGHQPVILDGITDIYASEFIFLSTPYGIYTFDRHSEIWGRITQAHGLPDNQIDIIGLDEGILWVATPGGLASADIRLNDWQTYDLPGTIEGVAFDDEYVWVAGDFGIKRFDKYIETWEEIAHGHVRHIVAEKKHIWCATDSGVVRYNREFERMEAVPAAPKYAYSYIINTPSRFWFIAQDHFVAYKKDTEEWTTYPAHAMSDYAHLGDSLFVVSDGTVYFFDPGSDSWREFREIKLDNVNGISVDEENIFFATVQGLLIYNWLETSRTVYNRNNGLEYDSLIDVYQDSKFIFVISQYAIEYLDTETAIWHIEQLKPPGEKREKIFYLDEVGAHAHLINDVDIVLQGRAFYSTIHSIAETHMSSSNENINLKLIGKHSSNRLLALYYDDTDKEQVMYGFGYRGLEEDVLYRCNGGYLTSEYYEFDIVPTFSTFGGNAKLRYTSHSMEIQGGQLKSRPQTDFFTGRQSENNLILFDTHYSKNTFYSIYSTPQMITMGFDTLFVDDRIARTNKIDTRIGYTIGGITGDFDVLINGIDYFIDYNRGTVHFLDPRNNSDILVLLSNSEEIVLQSDSVTGHELENIYFIGTSIIPNSLVLTITDTTGQEHPLTEFGLDNNGDNRVDAEFIQYNIGYLSFPQSRPFPDEVYDATVHIYTMDIQFLSQSVFYFLSHKPILKKSEKIYVDGTQVTSGIDYIIDYTSGILLFLNEDIVSDFSEIEIHYASVERQGEDIFYSVQPNIGINNNINIAPGFSSIKDEQIFHISGRFQTGTGNTSVKFIPQVAVNDEQAWAQDYSLITNYSILSVNTEYRGFSQEFETFESSEKKYGSLRHSGLIIARLEPLTSVQLEGMFKREYQVDSLENQYIAQYMHGKFNYVHPKLPNGYILVGKDNLPDYEKWKIQVNANYDFHILKSRIKTSSVVRNIITHFNEEKKNKILEYILHTNFSFPFMVYGDVYYRHNQIYMNTAEEKCEEEIRGALNVDVIPGFYYTGNYSFQATTFFIDTVQDISLRYYFYNNLNIAPGRWYTKLSIVNLSCGIGSNFNEYISSLPGAYERPFFVMKPLEDGFLSSMTRLDSYYGMIQFTPFSNFLIWAKHTMSKSGFAYYTMPDSKPTTKDEIKIEYEPKYVGFLIASWSRRNHKSYPTEITDNIYFEWNKPWSVMLRTKLSTNYSIDRDDYGWIREIDYSELRVDFETLVRFTTKSFITLNLGGMKQETDQDGVTYSLLPGVSINANFFMFLFLRFDYTSTIPIHGSAVHTLSAKIAGQF</sequence>
<name>A0A0S7YG54_UNCT6</name>
<gene>
    <name evidence="1" type="ORF">AMJ52_03260</name>
</gene>
<proteinExistence type="predicted"/>
<dbReference type="AlphaFoldDB" id="A0A0S7YG54"/>
<reference evidence="1 2" key="1">
    <citation type="journal article" date="2015" name="Microbiome">
        <title>Genomic resolution of linkages in carbon, nitrogen, and sulfur cycling among widespread estuary sediment bacteria.</title>
        <authorList>
            <person name="Baker B.J."/>
            <person name="Lazar C.S."/>
            <person name="Teske A.P."/>
            <person name="Dick G.J."/>
        </authorList>
    </citation>
    <scope>NUCLEOTIDE SEQUENCE [LARGE SCALE GENOMIC DNA]</scope>
    <source>
        <strain evidence="1">DG_78</strain>
    </source>
</reference>
<organism evidence="1 2">
    <name type="scientific">candidate division TA06 bacterium DG_78</name>
    <dbReference type="NCBI Taxonomy" id="1703772"/>
    <lineage>
        <taxon>Bacteria</taxon>
        <taxon>Bacteria division TA06</taxon>
    </lineage>
</organism>
<dbReference type="EMBL" id="LJNI01000029">
    <property type="protein sequence ID" value="KPJ73758.1"/>
    <property type="molecule type" value="Genomic_DNA"/>
</dbReference>
<dbReference type="SUPFAM" id="SSF50978">
    <property type="entry name" value="WD40 repeat-like"/>
    <property type="match status" value="1"/>
</dbReference>
<accession>A0A0S7YG54</accession>
<comment type="caution">
    <text evidence="1">The sequence shown here is derived from an EMBL/GenBank/DDBJ whole genome shotgun (WGS) entry which is preliminary data.</text>
</comment>
<dbReference type="InterPro" id="IPR015943">
    <property type="entry name" value="WD40/YVTN_repeat-like_dom_sf"/>
</dbReference>
<evidence type="ECO:0008006" key="3">
    <source>
        <dbReference type="Google" id="ProtNLM"/>
    </source>
</evidence>
<evidence type="ECO:0000313" key="2">
    <source>
        <dbReference type="Proteomes" id="UP000051012"/>
    </source>
</evidence>
<evidence type="ECO:0000313" key="1">
    <source>
        <dbReference type="EMBL" id="KPJ73758.1"/>
    </source>
</evidence>
<dbReference type="InterPro" id="IPR036322">
    <property type="entry name" value="WD40_repeat_dom_sf"/>
</dbReference>